<organism evidence="2 3">
    <name type="scientific">Mogibacterium pumilum</name>
    <dbReference type="NCBI Taxonomy" id="86332"/>
    <lineage>
        <taxon>Bacteria</taxon>
        <taxon>Bacillati</taxon>
        <taxon>Bacillota</taxon>
        <taxon>Clostridia</taxon>
        <taxon>Peptostreptococcales</taxon>
        <taxon>Anaerovoracaceae</taxon>
        <taxon>Mogibacterium</taxon>
    </lineage>
</organism>
<dbReference type="RefSeq" id="WP_094234529.1">
    <property type="nucleotide sequence ID" value="NZ_CP016199.1"/>
</dbReference>
<feature type="domain" description="Nitrogenase/oxidoreductase component 1" evidence="1">
    <location>
        <begin position="74"/>
        <end position="337"/>
    </location>
</feature>
<dbReference type="Proteomes" id="UP000214689">
    <property type="component" value="Chromosome"/>
</dbReference>
<dbReference type="Pfam" id="PF00148">
    <property type="entry name" value="Oxidored_nitro"/>
    <property type="match status" value="1"/>
</dbReference>
<proteinExistence type="predicted"/>
<dbReference type="GO" id="GO:0016491">
    <property type="term" value="F:oxidoreductase activity"/>
    <property type="evidence" value="ECO:0007669"/>
    <property type="project" value="InterPro"/>
</dbReference>
<evidence type="ECO:0000259" key="1">
    <source>
        <dbReference type="Pfam" id="PF00148"/>
    </source>
</evidence>
<accession>A0A223ATQ2</accession>
<name>A0A223ATQ2_9FIRM</name>
<protein>
    <recommendedName>
        <fullName evidence="1">Nitrogenase/oxidoreductase component 1 domain-containing protein</fullName>
    </recommendedName>
</protein>
<sequence length="441" mass="49843">MLINLHKPDINKAMVKLGDLDSLAPFPRKLEYSCPSRGGWTIAHTPMIIPGSHMIYIGASACLRGVVLSAAEYEGLDRFSMVLIEEKDILSGNMEELFIEGVTDILNKLDHRPTCVLPFTGCIHYFLATDIEYIYDELSARFPDIDFISSQMTPTMKINDHTPEEDMCRSMYLCIEEQPLNDKVVNFIGDSYPIAKSGDHMKLLHEHGFRTHDLASIDSYDEYKAMGESFLNIYSLPIAKWSTECLEERLGQQSLYMPYTYNYDEIDRDMSKLAKIIGAPIPDFAVLRAEADESLAKALSIIGDTVVTVDFMSTPRFLSLARLLLSHGFNVTEIYGDVLSPESQDDIDWFKKNYPDIPLIATQDFRARFYPRDETNDGKVLAIGQKATYFTGTNHFVNLIANNGWYGYDAIKKLADEMIDAFNNEKDAKSIIQVKAWGCSA</sequence>
<keyword evidence="3" id="KW-1185">Reference proteome</keyword>
<evidence type="ECO:0000313" key="2">
    <source>
        <dbReference type="EMBL" id="ASS38289.1"/>
    </source>
</evidence>
<reference evidence="3" key="1">
    <citation type="submission" date="2016-05" db="EMBL/GenBank/DDBJ databases">
        <authorList>
            <person name="Holder M.E."/>
            <person name="Ajami N.J."/>
            <person name="Petrosino J.F."/>
        </authorList>
    </citation>
    <scope>NUCLEOTIDE SEQUENCE [LARGE SCALE GENOMIC DNA]</scope>
    <source>
        <strain evidence="3">ATCC 700696</strain>
    </source>
</reference>
<dbReference type="InterPro" id="IPR000510">
    <property type="entry name" value="Nase/OxRdtase_comp1"/>
</dbReference>
<gene>
    <name evidence="2" type="ORF">AXF17_07695</name>
</gene>
<dbReference type="OrthoDB" id="4959at2"/>
<dbReference type="AlphaFoldDB" id="A0A223ATQ2"/>
<dbReference type="SUPFAM" id="SSF53807">
    <property type="entry name" value="Helical backbone' metal receptor"/>
    <property type="match status" value="1"/>
</dbReference>
<evidence type="ECO:0000313" key="3">
    <source>
        <dbReference type="Proteomes" id="UP000214689"/>
    </source>
</evidence>
<dbReference type="EMBL" id="CP016199">
    <property type="protein sequence ID" value="ASS38289.1"/>
    <property type="molecule type" value="Genomic_DNA"/>
</dbReference>